<dbReference type="Proteomes" id="UP000015106">
    <property type="component" value="Chromosome 4"/>
</dbReference>
<dbReference type="Gramene" id="TuG1812G0400002687.01.T01">
    <property type="protein sequence ID" value="TuG1812G0400002687.01.T01.cds268527"/>
    <property type="gene ID" value="TuG1812G0400002687.01"/>
</dbReference>
<dbReference type="EnsemblPlants" id="TuG1812G0400002687.01.T01">
    <property type="protein sequence ID" value="TuG1812G0400002687.01.T01.cds268527"/>
    <property type="gene ID" value="TuG1812G0400002687.01"/>
</dbReference>
<reference evidence="2" key="2">
    <citation type="submission" date="2018-03" db="EMBL/GenBank/DDBJ databases">
        <title>The Triticum urartu genome reveals the dynamic nature of wheat genome evolution.</title>
        <authorList>
            <person name="Ling H."/>
            <person name="Ma B."/>
            <person name="Shi X."/>
            <person name="Liu H."/>
            <person name="Dong L."/>
            <person name="Sun H."/>
            <person name="Cao Y."/>
            <person name="Gao Q."/>
            <person name="Zheng S."/>
            <person name="Li Y."/>
            <person name="Yu Y."/>
            <person name="Du H."/>
            <person name="Qi M."/>
            <person name="Li Y."/>
            <person name="Yu H."/>
            <person name="Cui Y."/>
            <person name="Wang N."/>
            <person name="Chen C."/>
            <person name="Wu H."/>
            <person name="Zhao Y."/>
            <person name="Zhang J."/>
            <person name="Li Y."/>
            <person name="Zhou W."/>
            <person name="Zhang B."/>
            <person name="Hu W."/>
            <person name="Eijk M."/>
            <person name="Tang J."/>
            <person name="Witsenboer H."/>
            <person name="Zhao S."/>
            <person name="Li Z."/>
            <person name="Zhang A."/>
            <person name="Wang D."/>
            <person name="Liang C."/>
        </authorList>
    </citation>
    <scope>NUCLEOTIDE SEQUENCE [LARGE SCALE GENOMIC DNA]</scope>
    <source>
        <strain evidence="2">cv. G1812</strain>
    </source>
</reference>
<accession>A0A8R7U810</accession>
<protein>
    <submittedName>
        <fullName evidence="2">Uncharacterized protein</fullName>
    </submittedName>
</protein>
<sequence length="153" mass="16540">MARRRSGVCLSAGPGADEGPDVGEHLLRARLGQVAVVEHLEGVPHAAVRRLLHALAGLAQRPAQLQVPVAQDVRLRDAHQHGRQRQGLQPGRAAGQRVAPGVVAPGARRERHAPVAVRGGEAQRRPRWLRHALLRRRAGLPAEEGLDQYGPLH</sequence>
<feature type="region of interest" description="Disordered" evidence="1">
    <location>
        <begin position="77"/>
        <end position="99"/>
    </location>
</feature>
<evidence type="ECO:0000313" key="3">
    <source>
        <dbReference type="Proteomes" id="UP000015106"/>
    </source>
</evidence>
<proteinExistence type="predicted"/>
<evidence type="ECO:0000313" key="2">
    <source>
        <dbReference type="EnsemblPlants" id="TuG1812G0400002687.01.T01.cds268527"/>
    </source>
</evidence>
<reference evidence="2" key="3">
    <citation type="submission" date="2022-06" db="UniProtKB">
        <authorList>
            <consortium name="EnsemblPlants"/>
        </authorList>
    </citation>
    <scope>IDENTIFICATION</scope>
</reference>
<reference evidence="3" key="1">
    <citation type="journal article" date="2013" name="Nature">
        <title>Draft genome of the wheat A-genome progenitor Triticum urartu.</title>
        <authorList>
            <person name="Ling H.Q."/>
            <person name="Zhao S."/>
            <person name="Liu D."/>
            <person name="Wang J."/>
            <person name="Sun H."/>
            <person name="Zhang C."/>
            <person name="Fan H."/>
            <person name="Li D."/>
            <person name="Dong L."/>
            <person name="Tao Y."/>
            <person name="Gao C."/>
            <person name="Wu H."/>
            <person name="Li Y."/>
            <person name="Cui Y."/>
            <person name="Guo X."/>
            <person name="Zheng S."/>
            <person name="Wang B."/>
            <person name="Yu K."/>
            <person name="Liang Q."/>
            <person name="Yang W."/>
            <person name="Lou X."/>
            <person name="Chen J."/>
            <person name="Feng M."/>
            <person name="Jian J."/>
            <person name="Zhang X."/>
            <person name="Luo G."/>
            <person name="Jiang Y."/>
            <person name="Liu J."/>
            <person name="Wang Z."/>
            <person name="Sha Y."/>
            <person name="Zhang B."/>
            <person name="Wu H."/>
            <person name="Tang D."/>
            <person name="Shen Q."/>
            <person name="Xue P."/>
            <person name="Zou S."/>
            <person name="Wang X."/>
            <person name="Liu X."/>
            <person name="Wang F."/>
            <person name="Yang Y."/>
            <person name="An X."/>
            <person name="Dong Z."/>
            <person name="Zhang K."/>
            <person name="Zhang X."/>
            <person name="Luo M.C."/>
            <person name="Dvorak J."/>
            <person name="Tong Y."/>
            <person name="Wang J."/>
            <person name="Yang H."/>
            <person name="Li Z."/>
            <person name="Wang D."/>
            <person name="Zhang A."/>
            <person name="Wang J."/>
        </authorList>
    </citation>
    <scope>NUCLEOTIDE SEQUENCE</scope>
    <source>
        <strain evidence="3">cv. G1812</strain>
    </source>
</reference>
<name>A0A8R7U810_TRIUA</name>
<dbReference type="AlphaFoldDB" id="A0A8R7U810"/>
<keyword evidence="3" id="KW-1185">Reference proteome</keyword>
<evidence type="ECO:0000256" key="1">
    <source>
        <dbReference type="SAM" id="MobiDB-lite"/>
    </source>
</evidence>
<organism evidence="2 3">
    <name type="scientific">Triticum urartu</name>
    <name type="common">Red wild einkorn</name>
    <name type="synonym">Crithodium urartu</name>
    <dbReference type="NCBI Taxonomy" id="4572"/>
    <lineage>
        <taxon>Eukaryota</taxon>
        <taxon>Viridiplantae</taxon>
        <taxon>Streptophyta</taxon>
        <taxon>Embryophyta</taxon>
        <taxon>Tracheophyta</taxon>
        <taxon>Spermatophyta</taxon>
        <taxon>Magnoliopsida</taxon>
        <taxon>Liliopsida</taxon>
        <taxon>Poales</taxon>
        <taxon>Poaceae</taxon>
        <taxon>BOP clade</taxon>
        <taxon>Pooideae</taxon>
        <taxon>Triticodae</taxon>
        <taxon>Triticeae</taxon>
        <taxon>Triticinae</taxon>
        <taxon>Triticum</taxon>
    </lineage>
</organism>